<keyword evidence="10" id="KW-1185">Reference proteome</keyword>
<dbReference type="Gene3D" id="3.30.559.70">
    <property type="entry name" value="Choline/Carnitine o-acyltransferase, domain 2"/>
    <property type="match status" value="1"/>
</dbReference>
<evidence type="ECO:0000256" key="2">
    <source>
        <dbReference type="ARBA" id="ARBA00022448"/>
    </source>
</evidence>
<dbReference type="PROSITE" id="PS00440">
    <property type="entry name" value="ACYLTRANSF_C_2"/>
    <property type="match status" value="1"/>
</dbReference>
<dbReference type="PANTHER" id="PTHR22589">
    <property type="entry name" value="CARNITINE O-ACYLTRANSFERASE"/>
    <property type="match status" value="1"/>
</dbReference>
<feature type="region of interest" description="Disordered" evidence="7">
    <location>
        <begin position="859"/>
        <end position="892"/>
    </location>
</feature>
<dbReference type="AlphaFoldDB" id="G8BY30"/>
<evidence type="ECO:0000313" key="10">
    <source>
        <dbReference type="Proteomes" id="UP000005666"/>
    </source>
</evidence>
<dbReference type="OMA" id="YADGYYK"/>
<evidence type="ECO:0000256" key="1">
    <source>
        <dbReference type="ARBA" id="ARBA00005232"/>
    </source>
</evidence>
<dbReference type="InterPro" id="IPR042572">
    <property type="entry name" value="Carn_acyl_trans_N"/>
</dbReference>
<accession>G8BY30</accession>
<sequence length="938" mass="106537">MTDISNTFEYENGLPKFPIPTIDNTLNQLLKSLEPLYYADGYYKHPLDLEQIQELNKIFQDFKTSTISNLLQKRLIDFNIENDCYLDKLHLDINNHHSNTIMDMTNDDILPRNPFLILANDAIKDISQQDRAAVLIHSSLKFISALRKNILQPDYTYANISSDSNDNIAFQKKYLSMKPYLKLFGTTRCPVFEEGEIEHFDLNKKYSYSDTNSMDWSEDDEEEEETDKDRNLEQKENKNSRPVTRDGSITLEDESLFTSHGITYKNCPDSKHILIISRGQYYTLDVLDTNDCVVYTDDELSLIFEYIINDSNLDSKKLPSVGNKNNMTGATALGSLTSYSYKNWKYARKRLEKRYPNELNLIDAALFVLVLDDTGLSGNSSIEVKDNLDGTSVAEDGDNSSDDCKRLFYGTSTIDENGNQVGSCISRWYDKLQIVVTTDAKAAIIWDSFTSDGSVVLRFISEAHAESVLRLARNVNEDKSKFSLWPTVHDPCYNPRSNKPNSLKDDLPRVVKKIDWSFSHILNTHIHLSETKLADLISKHDITKVSVPFGKKTAQKLGVKPDSMIQVALQVAHYALYGRFVYGYEPVSTRSFKNARSVFINLQSQDILELCQEFISNSLEDLVKLDKFINSCHIHGQKVKEAKEGNGFERHFNALKYVYKFHEHFGITASKQELQIAKNLFENPLLTPFSSPELIFANCGNTATTTFGITPAIPQGYGIGYIIKDEQCDLTVTSQFRQGKRLMFMLNWVLHEIRTYFRKSRNLGRGGIRVNPLVDKLYAMDNAKYASKLNAMTQGSGHSSNNTNGFFDLKGHMESRTVSGMNSHSNSSLALNQSNKTYSSMINSKEFNEAVMSLNIESKNQNGPTEEEKLGTGSQIPSLQPNDEESDSDENTRNVVTKFGESGFIFQIEEQKTSNVIDSKFDIDFDRGRVGRKIVSFE</sequence>
<dbReference type="Proteomes" id="UP000005666">
    <property type="component" value="Chromosome 9"/>
</dbReference>
<dbReference type="GO" id="GO:0009437">
    <property type="term" value="P:carnitine metabolic process"/>
    <property type="evidence" value="ECO:0007669"/>
    <property type="project" value="EnsemblFungi"/>
</dbReference>
<keyword evidence="3" id="KW-0808">Transferase</keyword>
<feature type="compositionally biased region" description="Acidic residues" evidence="7">
    <location>
        <begin position="216"/>
        <end position="226"/>
    </location>
</feature>
<dbReference type="PANTHER" id="PTHR22589:SF48">
    <property type="entry name" value="CARNITINE O-ACETYLTRANSFERASE YAT2"/>
    <property type="match status" value="1"/>
</dbReference>
<feature type="compositionally biased region" description="Basic and acidic residues" evidence="7">
    <location>
        <begin position="227"/>
        <end position="239"/>
    </location>
</feature>
<feature type="domain" description="Choline/carnitine acyltransferase" evidence="8">
    <location>
        <begin position="18"/>
        <end position="742"/>
    </location>
</feature>
<dbReference type="EMBL" id="HE612864">
    <property type="protein sequence ID" value="CCE64808.1"/>
    <property type="molecule type" value="Genomic_DNA"/>
</dbReference>
<dbReference type="Gene3D" id="1.10.275.20">
    <property type="entry name" value="Choline/Carnitine o-acyltransferase"/>
    <property type="match status" value="1"/>
</dbReference>
<dbReference type="InterPro" id="IPR042231">
    <property type="entry name" value="Cho/carn_acyl_trans_2"/>
</dbReference>
<keyword evidence="2" id="KW-0813">Transport</keyword>
<dbReference type="Pfam" id="PF00755">
    <property type="entry name" value="Carn_acyltransf"/>
    <property type="match status" value="1"/>
</dbReference>
<feature type="region of interest" description="Disordered" evidence="7">
    <location>
        <begin position="211"/>
        <end position="246"/>
    </location>
</feature>
<dbReference type="Gene3D" id="3.30.559.10">
    <property type="entry name" value="Chloramphenicol acetyltransferase-like domain"/>
    <property type="match status" value="1"/>
</dbReference>
<dbReference type="OrthoDB" id="240216at2759"/>
<comment type="similarity">
    <text evidence="1">Belongs to the carnitine/choline acetyltransferase family.</text>
</comment>
<feature type="compositionally biased region" description="Polar residues" evidence="7">
    <location>
        <begin position="872"/>
        <end position="881"/>
    </location>
</feature>
<dbReference type="GO" id="GO:0004092">
    <property type="term" value="F:carnitine O-acetyltransferase activity"/>
    <property type="evidence" value="ECO:0007669"/>
    <property type="project" value="EnsemblFungi"/>
</dbReference>
<keyword evidence="5" id="KW-0443">Lipid metabolism</keyword>
<dbReference type="eggNOG" id="KOG3719">
    <property type="taxonomic scope" value="Eukaryota"/>
</dbReference>
<keyword evidence="4" id="KW-0276">Fatty acid metabolism</keyword>
<dbReference type="HOGENOM" id="CLU_013513_4_1_1"/>
<evidence type="ECO:0000256" key="5">
    <source>
        <dbReference type="ARBA" id="ARBA00023098"/>
    </source>
</evidence>
<evidence type="ECO:0000259" key="8">
    <source>
        <dbReference type="Pfam" id="PF00755"/>
    </source>
</evidence>
<name>G8BY30_TETPH</name>
<gene>
    <name evidence="9" type="primary">TPHA0I03070</name>
    <name evidence="9" type="ordered locus">TPHA_0I03070</name>
</gene>
<evidence type="ECO:0000313" key="9">
    <source>
        <dbReference type="EMBL" id="CCE64808.1"/>
    </source>
</evidence>
<dbReference type="GO" id="GO:0005829">
    <property type="term" value="C:cytosol"/>
    <property type="evidence" value="ECO:0007669"/>
    <property type="project" value="EnsemblFungi"/>
</dbReference>
<reference evidence="9 10" key="1">
    <citation type="journal article" date="2011" name="Proc. Natl. Acad. Sci. U.S.A.">
        <title>Evolutionary erosion of yeast sex chromosomes by mating-type switching accidents.</title>
        <authorList>
            <person name="Gordon J.L."/>
            <person name="Armisen D."/>
            <person name="Proux-Wera E."/>
            <person name="Oheigeartaigh S.S."/>
            <person name="Byrne K.P."/>
            <person name="Wolfe K.H."/>
        </authorList>
    </citation>
    <scope>NUCLEOTIDE SEQUENCE [LARGE SCALE GENOMIC DNA]</scope>
    <source>
        <strain evidence="10">ATCC 24235 / CBS 4417 / NBRC 1672 / NRRL Y-8282 / UCD 70-5</strain>
    </source>
</reference>
<evidence type="ECO:0000256" key="6">
    <source>
        <dbReference type="ARBA" id="ARBA00023315"/>
    </source>
</evidence>
<dbReference type="GO" id="GO:0006066">
    <property type="term" value="P:alcohol metabolic process"/>
    <property type="evidence" value="ECO:0007669"/>
    <property type="project" value="EnsemblFungi"/>
</dbReference>
<protein>
    <recommendedName>
        <fullName evidence="8">Choline/carnitine acyltransferase domain-containing protein</fullName>
    </recommendedName>
</protein>
<evidence type="ECO:0000256" key="7">
    <source>
        <dbReference type="SAM" id="MobiDB-lite"/>
    </source>
</evidence>
<evidence type="ECO:0000256" key="4">
    <source>
        <dbReference type="ARBA" id="ARBA00022832"/>
    </source>
</evidence>
<dbReference type="SUPFAM" id="SSF52777">
    <property type="entry name" value="CoA-dependent acyltransferases"/>
    <property type="match status" value="2"/>
</dbReference>
<dbReference type="GO" id="GO:0006631">
    <property type="term" value="P:fatty acid metabolic process"/>
    <property type="evidence" value="ECO:0007669"/>
    <property type="project" value="UniProtKB-KW"/>
</dbReference>
<organism evidence="9 10">
    <name type="scientific">Tetrapisispora phaffii (strain ATCC 24235 / CBS 4417 / NBRC 1672 / NRRL Y-8282 / UCD 70-5)</name>
    <name type="common">Yeast</name>
    <name type="synonym">Fabospora phaffii</name>
    <dbReference type="NCBI Taxonomy" id="1071381"/>
    <lineage>
        <taxon>Eukaryota</taxon>
        <taxon>Fungi</taxon>
        <taxon>Dikarya</taxon>
        <taxon>Ascomycota</taxon>
        <taxon>Saccharomycotina</taxon>
        <taxon>Saccharomycetes</taxon>
        <taxon>Saccharomycetales</taxon>
        <taxon>Saccharomycetaceae</taxon>
        <taxon>Tetrapisispora</taxon>
    </lineage>
</organism>
<dbReference type="KEGG" id="tpf:TPHA_0I03070"/>
<evidence type="ECO:0000256" key="3">
    <source>
        <dbReference type="ARBA" id="ARBA00022679"/>
    </source>
</evidence>
<dbReference type="InterPro" id="IPR023213">
    <property type="entry name" value="CAT-like_dom_sf"/>
</dbReference>
<dbReference type="RefSeq" id="XP_003687242.1">
    <property type="nucleotide sequence ID" value="XM_003687194.1"/>
</dbReference>
<dbReference type="InterPro" id="IPR039551">
    <property type="entry name" value="Cho/carn_acyl_trans"/>
</dbReference>
<keyword evidence="6" id="KW-0012">Acyltransferase</keyword>
<dbReference type="STRING" id="1071381.G8BY30"/>
<proteinExistence type="inferred from homology"/>
<dbReference type="GeneID" id="11532845"/>
<dbReference type="InterPro" id="IPR000542">
    <property type="entry name" value="Carn_acyl_trans"/>
</dbReference>